<comment type="caution">
    <text evidence="1">The sequence shown here is derived from an EMBL/GenBank/DDBJ whole genome shotgun (WGS) entry which is preliminary data.</text>
</comment>
<dbReference type="EMBL" id="CM055733">
    <property type="protein sequence ID" value="KAJ8010711.1"/>
    <property type="molecule type" value="Genomic_DNA"/>
</dbReference>
<reference evidence="1" key="1">
    <citation type="submission" date="2021-05" db="EMBL/GenBank/DDBJ databases">
        <authorList>
            <person name="Pan Q."/>
            <person name="Jouanno E."/>
            <person name="Zahm M."/>
            <person name="Klopp C."/>
            <person name="Cabau C."/>
            <person name="Louis A."/>
            <person name="Berthelot C."/>
            <person name="Parey E."/>
            <person name="Roest Crollius H."/>
            <person name="Montfort J."/>
            <person name="Robinson-Rechavi M."/>
            <person name="Bouchez O."/>
            <person name="Lampietro C."/>
            <person name="Lopez Roques C."/>
            <person name="Donnadieu C."/>
            <person name="Postlethwait J."/>
            <person name="Bobe J."/>
            <person name="Dillon D."/>
            <person name="Chandos A."/>
            <person name="von Hippel F."/>
            <person name="Guiguen Y."/>
        </authorList>
    </citation>
    <scope>NUCLEOTIDE SEQUENCE</scope>
    <source>
        <strain evidence="1">YG-Jan2019</strain>
    </source>
</reference>
<gene>
    <name evidence="1" type="ORF">DPEC_G00078010</name>
</gene>
<evidence type="ECO:0000313" key="2">
    <source>
        <dbReference type="Proteomes" id="UP001157502"/>
    </source>
</evidence>
<dbReference type="Proteomes" id="UP001157502">
    <property type="component" value="Chromosome 6"/>
</dbReference>
<accession>A0ACC2H490</accession>
<proteinExistence type="predicted"/>
<keyword evidence="2" id="KW-1185">Reference proteome</keyword>
<evidence type="ECO:0000313" key="1">
    <source>
        <dbReference type="EMBL" id="KAJ8010711.1"/>
    </source>
</evidence>
<protein>
    <submittedName>
        <fullName evidence="1">Uncharacterized protein</fullName>
    </submittedName>
</protein>
<organism evidence="1 2">
    <name type="scientific">Dallia pectoralis</name>
    <name type="common">Alaska blackfish</name>
    <dbReference type="NCBI Taxonomy" id="75939"/>
    <lineage>
        <taxon>Eukaryota</taxon>
        <taxon>Metazoa</taxon>
        <taxon>Chordata</taxon>
        <taxon>Craniata</taxon>
        <taxon>Vertebrata</taxon>
        <taxon>Euteleostomi</taxon>
        <taxon>Actinopterygii</taxon>
        <taxon>Neopterygii</taxon>
        <taxon>Teleostei</taxon>
        <taxon>Protacanthopterygii</taxon>
        <taxon>Esociformes</taxon>
        <taxon>Umbridae</taxon>
        <taxon>Dallia</taxon>
    </lineage>
</organism>
<name>A0ACC2H490_DALPE</name>
<sequence length="72" mass="7978">MGIFRHNRVCPAAVNISACDYLVRESSTGVFLRRGIRRFPVPQQNRHPCAPTCLPPVRTTGDLALADRTEDG</sequence>